<dbReference type="Pfam" id="PF04851">
    <property type="entry name" value="ResIII"/>
    <property type="match status" value="1"/>
</dbReference>
<dbReference type="PANTHER" id="PTHR11274">
    <property type="entry name" value="RAD25/XP-B DNA REPAIR HELICASE"/>
    <property type="match status" value="1"/>
</dbReference>
<dbReference type="PROSITE" id="PS51194">
    <property type="entry name" value="HELICASE_CTER"/>
    <property type="match status" value="1"/>
</dbReference>
<dbReference type="RefSeq" id="WP_211313502.1">
    <property type="nucleotide sequence ID" value="NZ_BAAABL010000018.1"/>
</dbReference>
<evidence type="ECO:0000313" key="7">
    <source>
        <dbReference type="EMBL" id="GAA0291660.1"/>
    </source>
</evidence>
<keyword evidence="3" id="KW-0347">Helicase</keyword>
<dbReference type="InterPro" id="IPR014001">
    <property type="entry name" value="Helicase_ATP-bd"/>
</dbReference>
<dbReference type="GO" id="GO:0016787">
    <property type="term" value="F:hydrolase activity"/>
    <property type="evidence" value="ECO:0007669"/>
    <property type="project" value="UniProtKB-KW"/>
</dbReference>
<dbReference type="Gene3D" id="3.40.50.300">
    <property type="entry name" value="P-loop containing nucleotide triphosphate hydrolases"/>
    <property type="match status" value="2"/>
</dbReference>
<accession>A0AAV3S2Z2</accession>
<gene>
    <name evidence="7" type="ORF">GCM10009066_02690</name>
</gene>
<dbReference type="SUPFAM" id="SSF52540">
    <property type="entry name" value="P-loop containing nucleoside triphosphate hydrolases"/>
    <property type="match status" value="1"/>
</dbReference>
<evidence type="ECO:0000256" key="3">
    <source>
        <dbReference type="ARBA" id="ARBA00022806"/>
    </source>
</evidence>
<comment type="caution">
    <text evidence="7">The sequence shown here is derived from an EMBL/GenBank/DDBJ whole genome shotgun (WGS) entry which is preliminary data.</text>
</comment>
<sequence length="470" mass="52910">MTDFSPPDWIEARPYQQEAIQKWLDADGCGILRMATGTGKTITALLAAAHVARSLDGKLVLIIAVPYQHLVDQWADEVSGFRVTPVLAYQSRRDWQPTLERELLEFNNGVRETCVVITTHRTLAGEGARQTLNRAAGRTMLIGDEVHHLGAPQAQNALMDMVDLRLGLSATPERWYDDEGTGELEAYFGGTVFDYGLREAIDAGALCEYYYVPHIVELQDDEMEVYLELTEKIGRLMARQNDDGSPDLEDNPALKTALFKRARLIGTAREKLSLLVELLRRQADPKHTLVYCSDGSTGVDVKGTRHVDETTQRLRSELGLSVERFTAREDQAEREELLTAFDEGEIEVLTSIRCLDEGVDVPATRNAYILASTSNPRQYIQRRGRILRQHPGKKYAVIHDFITIPDTSRHPELHSDDRYRAERKLIEGELERVSTFAEGARNHPDADIDGVPTSPTSLREVKRRYNLLTG</sequence>
<dbReference type="Pfam" id="PF00271">
    <property type="entry name" value="Helicase_C"/>
    <property type="match status" value="1"/>
</dbReference>
<proteinExistence type="predicted"/>
<dbReference type="GO" id="GO:0140097">
    <property type="term" value="F:catalytic activity, acting on DNA"/>
    <property type="evidence" value="ECO:0007669"/>
    <property type="project" value="UniProtKB-ARBA"/>
</dbReference>
<evidence type="ECO:0000313" key="8">
    <source>
        <dbReference type="Proteomes" id="UP001500837"/>
    </source>
</evidence>
<evidence type="ECO:0000256" key="2">
    <source>
        <dbReference type="ARBA" id="ARBA00022801"/>
    </source>
</evidence>
<feature type="domain" description="Helicase ATP-binding" evidence="5">
    <location>
        <begin position="30"/>
        <end position="190"/>
    </location>
</feature>
<evidence type="ECO:0008006" key="9">
    <source>
        <dbReference type="Google" id="ProtNLM"/>
    </source>
</evidence>
<keyword evidence="4" id="KW-0067">ATP-binding</keyword>
<organism evidence="7 8">
    <name type="scientific">Halarchaeum salinum</name>
    <dbReference type="NCBI Taxonomy" id="489912"/>
    <lineage>
        <taxon>Archaea</taxon>
        <taxon>Methanobacteriati</taxon>
        <taxon>Methanobacteriota</taxon>
        <taxon>Stenosarchaea group</taxon>
        <taxon>Halobacteria</taxon>
        <taxon>Halobacteriales</taxon>
        <taxon>Halobacteriaceae</taxon>
    </lineage>
</organism>
<reference evidence="7 8" key="1">
    <citation type="journal article" date="2019" name="Int. J. Syst. Evol. Microbiol.">
        <title>The Global Catalogue of Microorganisms (GCM) 10K type strain sequencing project: providing services to taxonomists for standard genome sequencing and annotation.</title>
        <authorList>
            <consortium name="The Broad Institute Genomics Platform"/>
            <consortium name="The Broad Institute Genome Sequencing Center for Infectious Disease"/>
            <person name="Wu L."/>
            <person name="Ma J."/>
        </authorList>
    </citation>
    <scope>NUCLEOTIDE SEQUENCE [LARGE SCALE GENOMIC DNA]</scope>
    <source>
        <strain evidence="7 8">JCM 16330</strain>
    </source>
</reference>
<dbReference type="GO" id="GO:0004386">
    <property type="term" value="F:helicase activity"/>
    <property type="evidence" value="ECO:0007669"/>
    <property type="project" value="UniProtKB-KW"/>
</dbReference>
<dbReference type="Proteomes" id="UP001500837">
    <property type="component" value="Unassembled WGS sequence"/>
</dbReference>
<dbReference type="EMBL" id="BAAABL010000018">
    <property type="protein sequence ID" value="GAA0291660.1"/>
    <property type="molecule type" value="Genomic_DNA"/>
</dbReference>
<dbReference type="PROSITE" id="PS51192">
    <property type="entry name" value="HELICASE_ATP_BIND_1"/>
    <property type="match status" value="1"/>
</dbReference>
<keyword evidence="8" id="KW-1185">Reference proteome</keyword>
<dbReference type="InterPro" id="IPR001650">
    <property type="entry name" value="Helicase_C-like"/>
</dbReference>
<evidence type="ECO:0000259" key="5">
    <source>
        <dbReference type="PROSITE" id="PS51192"/>
    </source>
</evidence>
<evidence type="ECO:0000259" key="6">
    <source>
        <dbReference type="PROSITE" id="PS51194"/>
    </source>
</evidence>
<dbReference type="InterPro" id="IPR050615">
    <property type="entry name" value="ATP-dep_DNA_Helicase"/>
</dbReference>
<dbReference type="AlphaFoldDB" id="A0AAV3S2Z2"/>
<dbReference type="SMART" id="SM00487">
    <property type="entry name" value="DEXDc"/>
    <property type="match status" value="1"/>
</dbReference>
<dbReference type="GO" id="GO:0005524">
    <property type="term" value="F:ATP binding"/>
    <property type="evidence" value="ECO:0007669"/>
    <property type="project" value="UniProtKB-KW"/>
</dbReference>
<name>A0AAV3S2Z2_9EURY</name>
<dbReference type="GO" id="GO:0003677">
    <property type="term" value="F:DNA binding"/>
    <property type="evidence" value="ECO:0007669"/>
    <property type="project" value="InterPro"/>
</dbReference>
<dbReference type="InterPro" id="IPR006935">
    <property type="entry name" value="Helicase/UvrB_N"/>
</dbReference>
<keyword evidence="1" id="KW-0547">Nucleotide-binding</keyword>
<dbReference type="SMART" id="SM00490">
    <property type="entry name" value="HELICc"/>
    <property type="match status" value="1"/>
</dbReference>
<dbReference type="InterPro" id="IPR027417">
    <property type="entry name" value="P-loop_NTPase"/>
</dbReference>
<protein>
    <recommendedName>
        <fullName evidence="9">Superfamily II DNA or RNA helicase</fullName>
    </recommendedName>
</protein>
<feature type="domain" description="Helicase C-terminal" evidence="6">
    <location>
        <begin position="271"/>
        <end position="434"/>
    </location>
</feature>
<keyword evidence="2" id="KW-0378">Hydrolase</keyword>
<dbReference type="PANTHER" id="PTHR11274:SF0">
    <property type="entry name" value="GENERAL TRANSCRIPTION AND DNA REPAIR FACTOR IIH HELICASE SUBUNIT XPB"/>
    <property type="match status" value="1"/>
</dbReference>
<evidence type="ECO:0000256" key="1">
    <source>
        <dbReference type="ARBA" id="ARBA00022741"/>
    </source>
</evidence>
<evidence type="ECO:0000256" key="4">
    <source>
        <dbReference type="ARBA" id="ARBA00022840"/>
    </source>
</evidence>